<evidence type="ECO:0000313" key="17">
    <source>
        <dbReference type="Proteomes" id="UP000075884"/>
    </source>
</evidence>
<feature type="compositionally biased region" description="Low complexity" evidence="13">
    <location>
        <begin position="164"/>
        <end position="178"/>
    </location>
</feature>
<evidence type="ECO:0000256" key="8">
    <source>
        <dbReference type="ARBA" id="ARBA00022840"/>
    </source>
</evidence>
<dbReference type="Pfam" id="PF01163">
    <property type="entry name" value="RIO1"/>
    <property type="match status" value="1"/>
</dbReference>
<evidence type="ECO:0000313" key="16">
    <source>
        <dbReference type="EnsemblMetazoa" id="ADIR009406-PA"/>
    </source>
</evidence>
<evidence type="ECO:0000256" key="4">
    <source>
        <dbReference type="ARBA" id="ARBA00022679"/>
    </source>
</evidence>
<dbReference type="VEuPathDB" id="VectorBase:ADIR009406"/>
<dbReference type="GO" id="GO:0004674">
    <property type="term" value="F:protein serine/threonine kinase activity"/>
    <property type="evidence" value="ECO:0007669"/>
    <property type="project" value="UniProtKB-KW"/>
</dbReference>
<organism evidence="16 17">
    <name type="scientific">Anopheles dirus</name>
    <dbReference type="NCBI Taxonomy" id="7168"/>
    <lineage>
        <taxon>Eukaryota</taxon>
        <taxon>Metazoa</taxon>
        <taxon>Ecdysozoa</taxon>
        <taxon>Arthropoda</taxon>
        <taxon>Hexapoda</taxon>
        <taxon>Insecta</taxon>
        <taxon>Pterygota</taxon>
        <taxon>Neoptera</taxon>
        <taxon>Endopterygota</taxon>
        <taxon>Diptera</taxon>
        <taxon>Nematocera</taxon>
        <taxon>Culicoidea</taxon>
        <taxon>Culicidae</taxon>
        <taxon>Anophelinae</taxon>
        <taxon>Anopheles</taxon>
    </lineage>
</organism>
<feature type="compositionally biased region" description="Low complexity" evidence="13">
    <location>
        <begin position="281"/>
        <end position="304"/>
    </location>
</feature>
<dbReference type="AlphaFoldDB" id="A0A182NP21"/>
<feature type="compositionally biased region" description="Basic and acidic residues" evidence="13">
    <location>
        <begin position="118"/>
        <end position="128"/>
    </location>
</feature>
<keyword evidence="17" id="KW-1185">Reference proteome</keyword>
<dbReference type="Pfam" id="PF12998">
    <property type="entry name" value="ING"/>
    <property type="match status" value="1"/>
</dbReference>
<reference evidence="17" key="1">
    <citation type="submission" date="2013-03" db="EMBL/GenBank/DDBJ databases">
        <title>The Genome Sequence of Anopheles dirus WRAIR2.</title>
        <authorList>
            <consortium name="The Broad Institute Genomics Platform"/>
            <person name="Neafsey D.E."/>
            <person name="Walton C."/>
            <person name="Walker B."/>
            <person name="Young S.K."/>
            <person name="Zeng Q."/>
            <person name="Gargeya S."/>
            <person name="Fitzgerald M."/>
            <person name="Haas B."/>
            <person name="Abouelleil A."/>
            <person name="Allen A.W."/>
            <person name="Alvarado L."/>
            <person name="Arachchi H.M."/>
            <person name="Berlin A.M."/>
            <person name="Chapman S.B."/>
            <person name="Gainer-Dewar J."/>
            <person name="Goldberg J."/>
            <person name="Griggs A."/>
            <person name="Gujja S."/>
            <person name="Hansen M."/>
            <person name="Howarth C."/>
            <person name="Imamovic A."/>
            <person name="Ireland A."/>
            <person name="Larimer J."/>
            <person name="McCowan C."/>
            <person name="Murphy C."/>
            <person name="Pearson M."/>
            <person name="Poon T.W."/>
            <person name="Priest M."/>
            <person name="Roberts A."/>
            <person name="Saif S."/>
            <person name="Shea T."/>
            <person name="Sisk P."/>
            <person name="Sykes S."/>
            <person name="Wortman J."/>
            <person name="Nusbaum C."/>
            <person name="Birren B."/>
        </authorList>
    </citation>
    <scope>NUCLEOTIDE SEQUENCE [LARGE SCALE GENOMIC DNA]</scope>
    <source>
        <strain evidence="17">WRAIR2</strain>
    </source>
</reference>
<dbReference type="InterPro" id="IPR018934">
    <property type="entry name" value="RIO_dom"/>
</dbReference>
<evidence type="ECO:0000256" key="3">
    <source>
        <dbReference type="ARBA" id="ARBA00022527"/>
    </source>
</evidence>
<dbReference type="InterPro" id="IPR018935">
    <property type="entry name" value="RIO_kinase_CS"/>
</dbReference>
<dbReference type="InterPro" id="IPR008266">
    <property type="entry name" value="Tyr_kinase_AS"/>
</dbReference>
<keyword evidence="7" id="KW-0418">Kinase</keyword>
<feature type="coiled-coil region" evidence="12">
    <location>
        <begin position="36"/>
        <end position="67"/>
    </location>
</feature>
<protein>
    <recommendedName>
        <fullName evidence="2">non-specific serine/threonine protein kinase</fullName>
        <ecNumber evidence="2">2.7.11.1</ecNumber>
    </recommendedName>
</protein>
<sequence>MAPPYSKRSGLEHLPNELKRNFTLMRDLDSRAQVLMKSIDEKADEFMKSLVNAKENISDEVKKEKLQAIQDLFNKAKEYGDDKVQLAIQTYELVDKHIRRLDSDLARFEGEIQDKTVNAREKSEENVTKKGRKKVKDGKNAAKKKRTHSSDDEARPTGNGGATNSGTNSGAANSNGKGKNTKKQKKGAENDDAAQDGGHATPHPSDVLDMPVDPNEPTYCLCHQVSYGEMIGCDNPDMSSPWAKIQTVETVDLQEIMSEEFARELQSKDKPSSETVPPNPLSSNASPPKEVSSPPGPSSSKSVVAPVVQDSFEEPVAGCSRAIDPGKHLHAIPDDVLRAIEQADQEELDSDALIAQMLQAQFDAEYDDQIKREETHRNKDSKVKVSYKNYRVIPEELLYEEPVEVPVDQKADWDRFETNEKEQKLLPRVGFRMNDQGEMVTKHNLDISGRSNACKVMSFPPEFSTGDAAGFDMKLSNKVFNQLKSHSKKTTKAKHKAQDRKENIATAEMGLDEPTRLILYKWINNQLLESIDGVISTGKEAVILHAETDPYNPNQKEDEPAPPKEVAIKVFSTTLNEFKQRDRYIKDDFRFAGRFSKQNARTVINMWAEKELRNLNRIRRVGIHCPKIVALKKNVLVMEFIGENMIPAPKLKEAILSDVQLSAAYLEIVEIMHKLYKEAHLVHADLSEYNILMHDNHCWIIDVAQSVEPGHPGALEFLMRDCDNISTFFTKRGVSDVKSKEDLFFDITGMDPISHNAVILERIHMKGEPAHIANMVDDDTPEQFKPMRYPFEFAWSVAGSRKENGEPDGTSPAVSSSDEEVIVKEEIASVA</sequence>
<dbReference type="Gene3D" id="6.10.140.1740">
    <property type="match status" value="1"/>
</dbReference>
<dbReference type="InterPro" id="IPR013083">
    <property type="entry name" value="Znf_RING/FYVE/PHD"/>
</dbReference>
<evidence type="ECO:0000256" key="13">
    <source>
        <dbReference type="SAM" id="MobiDB-lite"/>
    </source>
</evidence>
<dbReference type="EnsemblMetazoa" id="ADIR009406-RA">
    <property type="protein sequence ID" value="ADIR009406-PA"/>
    <property type="gene ID" value="ADIR009406"/>
</dbReference>
<evidence type="ECO:0000259" key="14">
    <source>
        <dbReference type="SMART" id="SM00090"/>
    </source>
</evidence>
<dbReference type="PANTHER" id="PTHR45723">
    <property type="entry name" value="SERINE/THREONINE-PROTEIN KINASE RIO1"/>
    <property type="match status" value="1"/>
</dbReference>
<dbReference type="InterPro" id="IPR011011">
    <property type="entry name" value="Znf_FYVE_PHD"/>
</dbReference>
<evidence type="ECO:0000256" key="9">
    <source>
        <dbReference type="ARBA" id="ARBA00022842"/>
    </source>
</evidence>
<dbReference type="Gene3D" id="1.10.510.10">
    <property type="entry name" value="Transferase(Phosphotransferase) domain 1"/>
    <property type="match status" value="1"/>
</dbReference>
<dbReference type="Gene3D" id="3.30.200.20">
    <property type="entry name" value="Phosphorylase Kinase, domain 1"/>
    <property type="match status" value="1"/>
</dbReference>
<dbReference type="STRING" id="7168.A0A182NP21"/>
<evidence type="ECO:0000256" key="5">
    <source>
        <dbReference type="ARBA" id="ARBA00022723"/>
    </source>
</evidence>
<dbReference type="InterPro" id="IPR024610">
    <property type="entry name" value="ING_N_histone-binding"/>
</dbReference>
<dbReference type="GO" id="GO:0005524">
    <property type="term" value="F:ATP binding"/>
    <property type="evidence" value="ECO:0007669"/>
    <property type="project" value="UniProtKB-KW"/>
</dbReference>
<dbReference type="PROSITE" id="PS00109">
    <property type="entry name" value="PROTEIN_KINASE_TYR"/>
    <property type="match status" value="1"/>
</dbReference>
<dbReference type="Gene3D" id="3.30.40.10">
    <property type="entry name" value="Zinc/RING finger domain, C3HC4 (zinc finger)"/>
    <property type="match status" value="1"/>
</dbReference>
<feature type="domain" description="Inhibitor of growth protein N-terminal histone-binding" evidence="15">
    <location>
        <begin position="11"/>
        <end position="108"/>
    </location>
</feature>
<dbReference type="PROSITE" id="PS01245">
    <property type="entry name" value="RIO1"/>
    <property type="match status" value="1"/>
</dbReference>
<proteinExistence type="inferred from homology"/>
<dbReference type="InterPro" id="IPR011009">
    <property type="entry name" value="Kinase-like_dom_sf"/>
</dbReference>
<accession>A0A182NP21</accession>
<dbReference type="InterPro" id="IPR051272">
    <property type="entry name" value="RIO-type_Ser/Thr_kinase"/>
</dbReference>
<dbReference type="GO" id="GO:0046872">
    <property type="term" value="F:metal ion binding"/>
    <property type="evidence" value="ECO:0007669"/>
    <property type="project" value="UniProtKB-KW"/>
</dbReference>
<feature type="compositionally biased region" description="Basic and acidic residues" evidence="13">
    <location>
        <begin position="262"/>
        <end position="272"/>
    </location>
</feature>
<keyword evidence="4" id="KW-0808">Transferase</keyword>
<evidence type="ECO:0000256" key="6">
    <source>
        <dbReference type="ARBA" id="ARBA00022741"/>
    </source>
</evidence>
<evidence type="ECO:0000259" key="15">
    <source>
        <dbReference type="SMART" id="SM01408"/>
    </source>
</evidence>
<evidence type="ECO:0000256" key="10">
    <source>
        <dbReference type="ARBA" id="ARBA00047899"/>
    </source>
</evidence>
<dbReference type="SMART" id="SM00090">
    <property type="entry name" value="RIO"/>
    <property type="match status" value="1"/>
</dbReference>
<feature type="domain" description="RIO kinase" evidence="14">
    <location>
        <begin position="500"/>
        <end position="749"/>
    </location>
</feature>
<evidence type="ECO:0000256" key="1">
    <source>
        <dbReference type="ARBA" id="ARBA00009196"/>
    </source>
</evidence>
<dbReference type="CDD" id="cd16859">
    <property type="entry name" value="ING_ING4_5"/>
    <property type="match status" value="1"/>
</dbReference>
<dbReference type="Proteomes" id="UP000075884">
    <property type="component" value="Unassembled WGS sequence"/>
</dbReference>
<dbReference type="SUPFAM" id="SSF56112">
    <property type="entry name" value="Protein kinase-like (PK-like)"/>
    <property type="match status" value="1"/>
</dbReference>
<keyword evidence="5" id="KW-0479">Metal-binding</keyword>
<dbReference type="EC" id="2.7.11.1" evidence="2"/>
<feature type="region of interest" description="Disordered" evidence="13">
    <location>
        <begin position="800"/>
        <end position="820"/>
    </location>
</feature>
<comment type="similarity">
    <text evidence="1">Belongs to the protein kinase superfamily. RIO-type Ser/Thr kinase family.</text>
</comment>
<reference evidence="16" key="2">
    <citation type="submission" date="2020-05" db="UniProtKB">
        <authorList>
            <consortium name="EnsemblMetazoa"/>
        </authorList>
    </citation>
    <scope>IDENTIFICATION</scope>
    <source>
        <strain evidence="16">WRAIR2</strain>
    </source>
</reference>
<comment type="catalytic activity">
    <reaction evidence="11">
        <text>L-seryl-[protein] + ATP = O-phospho-L-seryl-[protein] + ADP + H(+)</text>
        <dbReference type="Rhea" id="RHEA:17989"/>
        <dbReference type="Rhea" id="RHEA-COMP:9863"/>
        <dbReference type="Rhea" id="RHEA-COMP:11604"/>
        <dbReference type="ChEBI" id="CHEBI:15378"/>
        <dbReference type="ChEBI" id="CHEBI:29999"/>
        <dbReference type="ChEBI" id="CHEBI:30616"/>
        <dbReference type="ChEBI" id="CHEBI:83421"/>
        <dbReference type="ChEBI" id="CHEBI:456216"/>
        <dbReference type="EC" id="2.7.11.1"/>
    </reaction>
</comment>
<feature type="region of interest" description="Disordered" evidence="13">
    <location>
        <begin position="118"/>
        <end position="212"/>
    </location>
</feature>
<dbReference type="FunFam" id="1.10.510.10:FF:000254">
    <property type="entry name" value="Serine/threonine-protein kinase RIO3"/>
    <property type="match status" value="1"/>
</dbReference>
<name>A0A182NP21_9DIPT</name>
<keyword evidence="9" id="KW-0460">Magnesium</keyword>
<comment type="catalytic activity">
    <reaction evidence="10">
        <text>L-threonyl-[protein] + ATP = O-phospho-L-threonyl-[protein] + ADP + H(+)</text>
        <dbReference type="Rhea" id="RHEA:46608"/>
        <dbReference type="Rhea" id="RHEA-COMP:11060"/>
        <dbReference type="Rhea" id="RHEA-COMP:11605"/>
        <dbReference type="ChEBI" id="CHEBI:15378"/>
        <dbReference type="ChEBI" id="CHEBI:30013"/>
        <dbReference type="ChEBI" id="CHEBI:30616"/>
        <dbReference type="ChEBI" id="CHEBI:61977"/>
        <dbReference type="ChEBI" id="CHEBI:456216"/>
        <dbReference type="EC" id="2.7.11.1"/>
    </reaction>
</comment>
<evidence type="ECO:0000256" key="12">
    <source>
        <dbReference type="SAM" id="Coils"/>
    </source>
</evidence>
<keyword evidence="3" id="KW-0723">Serine/threonine-protein kinase</keyword>
<dbReference type="SMART" id="SM01408">
    <property type="entry name" value="ING"/>
    <property type="match status" value="1"/>
</dbReference>
<evidence type="ECO:0000256" key="7">
    <source>
        <dbReference type="ARBA" id="ARBA00022777"/>
    </source>
</evidence>
<dbReference type="SUPFAM" id="SSF57903">
    <property type="entry name" value="FYVE/PHD zinc finger"/>
    <property type="match status" value="1"/>
</dbReference>
<feature type="region of interest" description="Disordered" evidence="13">
    <location>
        <begin position="262"/>
        <end position="304"/>
    </location>
</feature>
<keyword evidence="12" id="KW-0175">Coiled coil</keyword>
<dbReference type="FunFam" id="3.30.200.20:FF:000839">
    <property type="entry name" value="Serine/threonine-protein kinase RIO3"/>
    <property type="match status" value="1"/>
</dbReference>
<evidence type="ECO:0000256" key="2">
    <source>
        <dbReference type="ARBA" id="ARBA00012513"/>
    </source>
</evidence>
<keyword evidence="8" id="KW-0067">ATP-binding</keyword>
<dbReference type="InterPro" id="IPR000687">
    <property type="entry name" value="RIO_kinase"/>
</dbReference>
<feature type="compositionally biased region" description="Basic residues" evidence="13">
    <location>
        <begin position="129"/>
        <end position="147"/>
    </location>
</feature>
<evidence type="ECO:0000256" key="11">
    <source>
        <dbReference type="ARBA" id="ARBA00048679"/>
    </source>
</evidence>
<keyword evidence="6" id="KW-0547">Nucleotide-binding</keyword>